<feature type="region of interest" description="Disordered" evidence="1">
    <location>
        <begin position="108"/>
        <end position="128"/>
    </location>
</feature>
<protein>
    <submittedName>
        <fullName evidence="2">Uncharacterized protein</fullName>
    </submittedName>
</protein>
<dbReference type="InterPro" id="IPR053230">
    <property type="entry name" value="Trans_reg_galc"/>
</dbReference>
<name>A0A8H6V8P1_9EURO</name>
<sequence>MPKKEIANQDFNAYMESVVHGALLRDVHGAVPVGMDAPATAPLLGHSGNVLLEDADLQQVQMKFPAALYLFITGQMNRDFKFSSLAFRFTLTLSVNLRSSPTVCTTPRNRRAASCGGRSTFSSTSLRP</sequence>
<feature type="compositionally biased region" description="Polar residues" evidence="1">
    <location>
        <begin position="117"/>
        <end position="128"/>
    </location>
</feature>
<comment type="caution">
    <text evidence="2">The sequence shown here is derived from an EMBL/GenBank/DDBJ whole genome shotgun (WGS) entry which is preliminary data.</text>
</comment>
<dbReference type="EMBL" id="JACBAG010001867">
    <property type="protein sequence ID" value="KAF7179174.1"/>
    <property type="molecule type" value="Genomic_DNA"/>
</dbReference>
<dbReference type="Proteomes" id="UP000641853">
    <property type="component" value="Unassembled WGS sequence"/>
</dbReference>
<keyword evidence="3" id="KW-1185">Reference proteome</keyword>
<accession>A0A8H6V8P1</accession>
<evidence type="ECO:0000313" key="3">
    <source>
        <dbReference type="Proteomes" id="UP000641853"/>
    </source>
</evidence>
<dbReference type="PANTHER" id="PTHR47654">
    <property type="entry name" value="ZN(II)2CYS6 TRANSCRIPTION FACTOR (EUROFUNG)-RELATED"/>
    <property type="match status" value="1"/>
</dbReference>
<dbReference type="PANTHER" id="PTHR47654:SF5">
    <property type="entry name" value="TRANSCRIPTION FACTOR DOMAIN-CONTAINING PROTEIN"/>
    <property type="match status" value="1"/>
</dbReference>
<evidence type="ECO:0000256" key="1">
    <source>
        <dbReference type="SAM" id="MobiDB-lite"/>
    </source>
</evidence>
<proteinExistence type="predicted"/>
<evidence type="ECO:0000313" key="2">
    <source>
        <dbReference type="EMBL" id="KAF7179174.1"/>
    </source>
</evidence>
<reference evidence="2" key="1">
    <citation type="submission" date="2020-06" db="EMBL/GenBank/DDBJ databases">
        <title>Draft genome sequences of strains closely related to Aspergillus parafelis and Aspergillus hiratsukae.</title>
        <authorList>
            <person name="Dos Santos R.A.C."/>
            <person name="Rivero-Menendez O."/>
            <person name="Steenwyk J.L."/>
            <person name="Mead M.E."/>
            <person name="Goldman G.H."/>
            <person name="Alastruey-Izquierdo A."/>
            <person name="Rokas A."/>
        </authorList>
    </citation>
    <scope>NUCLEOTIDE SEQUENCE</scope>
    <source>
        <strain evidence="2">CNM-CM7691</strain>
    </source>
</reference>
<gene>
    <name evidence="2" type="ORF">CNMCM7691_008105</name>
</gene>
<organism evidence="2 3">
    <name type="scientific">Aspergillus felis</name>
    <dbReference type="NCBI Taxonomy" id="1287682"/>
    <lineage>
        <taxon>Eukaryota</taxon>
        <taxon>Fungi</taxon>
        <taxon>Dikarya</taxon>
        <taxon>Ascomycota</taxon>
        <taxon>Pezizomycotina</taxon>
        <taxon>Eurotiomycetes</taxon>
        <taxon>Eurotiomycetidae</taxon>
        <taxon>Eurotiales</taxon>
        <taxon>Aspergillaceae</taxon>
        <taxon>Aspergillus</taxon>
        <taxon>Aspergillus subgen. Fumigati</taxon>
    </lineage>
</organism>
<dbReference type="AlphaFoldDB" id="A0A8H6V8P1"/>